<keyword evidence="3" id="KW-0472">Membrane</keyword>
<keyword evidence="5" id="KW-1185">Reference proteome</keyword>
<keyword evidence="3" id="KW-0812">Transmembrane</keyword>
<name>A0ABT0XEY9_9ACTN</name>
<evidence type="ECO:0008006" key="6">
    <source>
        <dbReference type="Google" id="ProtNLM"/>
    </source>
</evidence>
<keyword evidence="3" id="KW-1133">Transmembrane helix</keyword>
<evidence type="ECO:0000313" key="4">
    <source>
        <dbReference type="EMBL" id="MCM2580352.1"/>
    </source>
</evidence>
<feature type="compositionally biased region" description="Basic and acidic residues" evidence="2">
    <location>
        <begin position="340"/>
        <end position="350"/>
    </location>
</feature>
<feature type="transmembrane region" description="Helical" evidence="3">
    <location>
        <begin position="12"/>
        <end position="33"/>
    </location>
</feature>
<reference evidence="4" key="1">
    <citation type="journal article" date="2023" name="Int. J. Syst. Evol. Microbiol.">
        <title>Streptomyces meridianus sp. nov. isolated from brackish water of the Tagus estuary in Alcochete, Portugal.</title>
        <authorList>
            <person name="Santos J.D.N."/>
            <person name="Klimek D."/>
            <person name="Calusinska M."/>
            <person name="Lobo Da Cunha A."/>
            <person name="Catita J."/>
            <person name="Goncalves H."/>
            <person name="Gonzalez I."/>
            <person name="Reyes F."/>
            <person name="Lage O.M."/>
        </authorList>
    </citation>
    <scope>NUCLEOTIDE SEQUENCE</scope>
    <source>
        <strain evidence="4">MTZ3.1</strain>
    </source>
</reference>
<accession>A0ABT0XEY9</accession>
<feature type="region of interest" description="Disordered" evidence="2">
    <location>
        <begin position="204"/>
        <end position="257"/>
    </location>
</feature>
<feature type="region of interest" description="Disordered" evidence="2">
    <location>
        <begin position="309"/>
        <end position="350"/>
    </location>
</feature>
<feature type="compositionally biased region" description="Basic and acidic residues" evidence="2">
    <location>
        <begin position="309"/>
        <end position="325"/>
    </location>
</feature>
<sequence>MPRGRHRHSPPLHRLLSPATVVGVSLVCAVVAAVSGNVLVLRLLVAASAATAVTGAVIMRAWDRAAGKRVAEVTKARVRDEWRTDERIAELETDLEESRELRLSLDTKLRAKRAELSRLRNEHATLLRRYANAETQRASALEGRRLLSLGAPQEVRELPAGTGRSVAPTPGGLGPAGYRRAHTALRNLVRNGARQEIKRTIEEARRREAQQEAEEAAGKLPAAAGEHEPGTAAATSGPSAHGRRTAPAATAVAPDRRFPKRVEGGFDFFGTQGLPAPEGPLRTDSIPAAVPEDDLADVVGAEAFAEYEARQEQHRASAEAERETVDEVIDLTEHDETEPLDMRELRVHSS</sequence>
<evidence type="ECO:0000256" key="1">
    <source>
        <dbReference type="SAM" id="Coils"/>
    </source>
</evidence>
<evidence type="ECO:0000256" key="3">
    <source>
        <dbReference type="SAM" id="Phobius"/>
    </source>
</evidence>
<comment type="caution">
    <text evidence="4">The sequence shown here is derived from an EMBL/GenBank/DDBJ whole genome shotgun (WGS) entry which is preliminary data.</text>
</comment>
<protein>
    <recommendedName>
        <fullName evidence="6">Secreted protein</fullName>
    </recommendedName>
</protein>
<dbReference type="EMBL" id="JAMQGM010000061">
    <property type="protein sequence ID" value="MCM2580352.1"/>
    <property type="molecule type" value="Genomic_DNA"/>
</dbReference>
<dbReference type="Proteomes" id="UP001167160">
    <property type="component" value="Unassembled WGS sequence"/>
</dbReference>
<evidence type="ECO:0000256" key="2">
    <source>
        <dbReference type="SAM" id="MobiDB-lite"/>
    </source>
</evidence>
<feature type="compositionally biased region" description="Acidic residues" evidence="2">
    <location>
        <begin position="326"/>
        <end position="339"/>
    </location>
</feature>
<feature type="transmembrane region" description="Helical" evidence="3">
    <location>
        <begin position="39"/>
        <end position="59"/>
    </location>
</feature>
<evidence type="ECO:0000313" key="5">
    <source>
        <dbReference type="Proteomes" id="UP001167160"/>
    </source>
</evidence>
<proteinExistence type="predicted"/>
<gene>
    <name evidence="4" type="ORF">M1E25_23960</name>
</gene>
<keyword evidence="1" id="KW-0175">Coiled coil</keyword>
<organism evidence="4 5">
    <name type="scientific">Streptomyces meridianus</name>
    <dbReference type="NCBI Taxonomy" id="2938945"/>
    <lineage>
        <taxon>Bacteria</taxon>
        <taxon>Bacillati</taxon>
        <taxon>Actinomycetota</taxon>
        <taxon>Actinomycetes</taxon>
        <taxon>Kitasatosporales</taxon>
        <taxon>Streptomycetaceae</taxon>
        <taxon>Streptomyces</taxon>
    </lineage>
</organism>
<feature type="coiled-coil region" evidence="1">
    <location>
        <begin position="88"/>
        <end position="136"/>
    </location>
</feature>